<keyword evidence="1" id="KW-0479">Metal-binding</keyword>
<proteinExistence type="predicted"/>
<dbReference type="Pfam" id="PF00884">
    <property type="entry name" value="Sulfatase"/>
    <property type="match status" value="1"/>
</dbReference>
<dbReference type="RefSeq" id="WP_157732137.1">
    <property type="nucleotide sequence ID" value="NZ_CP018477.1"/>
</dbReference>
<protein>
    <submittedName>
        <fullName evidence="4">Choline-sulfatase</fullName>
        <ecNumber evidence="4">3.1.6.6</ecNumber>
    </submittedName>
</protein>
<evidence type="ECO:0000313" key="4">
    <source>
        <dbReference type="EMBL" id="ASV76380.1"/>
    </source>
</evidence>
<accession>A0A286RKA5</accession>
<dbReference type="GO" id="GO:0047753">
    <property type="term" value="F:choline-sulfatase activity"/>
    <property type="evidence" value="ECO:0007669"/>
    <property type="project" value="UniProtKB-EC"/>
</dbReference>
<dbReference type="GO" id="GO:0046872">
    <property type="term" value="F:metal ion binding"/>
    <property type="evidence" value="ECO:0007669"/>
    <property type="project" value="UniProtKB-KW"/>
</dbReference>
<keyword evidence="5" id="KW-1185">Reference proteome</keyword>
<dbReference type="AlphaFoldDB" id="A0A286RKA5"/>
<evidence type="ECO:0000256" key="1">
    <source>
        <dbReference type="ARBA" id="ARBA00022723"/>
    </source>
</evidence>
<dbReference type="PANTHER" id="PTHR45953:SF1">
    <property type="entry name" value="IDURONATE 2-SULFATASE"/>
    <property type="match status" value="1"/>
</dbReference>
<dbReference type="PANTHER" id="PTHR45953">
    <property type="entry name" value="IDURONATE 2-SULFATASE"/>
    <property type="match status" value="1"/>
</dbReference>
<dbReference type="InterPro" id="IPR000917">
    <property type="entry name" value="Sulfatase_N"/>
</dbReference>
<dbReference type="EMBL" id="CP018477">
    <property type="protein sequence ID" value="ASV76380.1"/>
    <property type="molecule type" value="Genomic_DNA"/>
</dbReference>
<reference evidence="4 5" key="1">
    <citation type="journal article" name="Front. Microbiol.">
        <title>Sugar Metabolism of the First Thermophilic Planctomycete Thermogutta terrifontis: Comparative Genomic and Transcriptomic Approaches.</title>
        <authorList>
            <person name="Elcheninov A.G."/>
            <person name="Menzel P."/>
            <person name="Gudbergsdottir S.R."/>
            <person name="Slesarev A.I."/>
            <person name="Kadnikov V.V."/>
            <person name="Krogh A."/>
            <person name="Bonch-Osmolovskaya E.A."/>
            <person name="Peng X."/>
            <person name="Kublanov I.V."/>
        </authorList>
    </citation>
    <scope>NUCLEOTIDE SEQUENCE [LARGE SCALE GENOMIC DNA]</scope>
    <source>
        <strain evidence="4 5">R1</strain>
    </source>
</reference>
<dbReference type="EC" id="3.1.6.6" evidence="4"/>
<dbReference type="Gene3D" id="3.40.720.10">
    <property type="entry name" value="Alkaline Phosphatase, subunit A"/>
    <property type="match status" value="1"/>
</dbReference>
<evidence type="ECO:0000313" key="5">
    <source>
        <dbReference type="Proteomes" id="UP000215086"/>
    </source>
</evidence>
<name>A0A286RKA5_9BACT</name>
<dbReference type="SUPFAM" id="SSF53649">
    <property type="entry name" value="Alkaline phosphatase-like"/>
    <property type="match status" value="1"/>
</dbReference>
<sequence length="512" mass="58324">MFRASLRFTGFLACFIAVGFTGGLLTGGEVGQTVRRPNILWICSDDHAAYVTGCYGNRIVRTPHIDRLAAEGIRFDHAYCNSPICTASRQSFITGRYPRSVGVTLLKTPLPQSEVTLAEMLKEVGYETAAFGKMHFNSSLKHGFDLRLDLPDWQKWRREQPPRPLPAGLNVLPPWRPFKDPARIWLNSMCWPYGAWDSEMSGTFFAQKAAEFLASPHEKPFFLMVSFYEPHSPFHFPVEYRGRHRPEEFTVPEMGPEDDDQIPAIFRDLTDDEKRGINAAYYTSVEFMDKNVGIVLKALEESGLKDNTIVVYIGDHGYMLGHHGRFEKHCSYDPAISAPLIMRYPPVIKPGSSTKAFVEFIDIVPTILDLCGVPIPERVQGKSLRPLLTGETSTHRPYVIVEYAHNDEICLRDERYKLVYIRGKRVRDDGYDPGRPLPGVTIKLFDLASDPGEFYNLANRPEHQERIKRYLDILAEHIKKTERHPEQLPQTNDPLEIIEYGVQPHDVTSAEE</sequence>
<gene>
    <name evidence="4" type="ORF">THTE_3779</name>
</gene>
<dbReference type="CDD" id="cd16027">
    <property type="entry name" value="SGSH"/>
    <property type="match status" value="1"/>
</dbReference>
<dbReference type="Proteomes" id="UP000215086">
    <property type="component" value="Chromosome"/>
</dbReference>
<organism evidence="4 5">
    <name type="scientific">Thermogutta terrifontis</name>
    <dbReference type="NCBI Taxonomy" id="1331910"/>
    <lineage>
        <taxon>Bacteria</taxon>
        <taxon>Pseudomonadati</taxon>
        <taxon>Planctomycetota</taxon>
        <taxon>Planctomycetia</taxon>
        <taxon>Pirellulales</taxon>
        <taxon>Thermoguttaceae</taxon>
        <taxon>Thermogutta</taxon>
    </lineage>
</organism>
<feature type="domain" description="Sulfatase N-terminal" evidence="3">
    <location>
        <begin position="37"/>
        <end position="373"/>
    </location>
</feature>
<keyword evidence="2 4" id="KW-0378">Hydrolase</keyword>
<evidence type="ECO:0000259" key="3">
    <source>
        <dbReference type="Pfam" id="PF00884"/>
    </source>
</evidence>
<dbReference type="InterPro" id="IPR017850">
    <property type="entry name" value="Alkaline_phosphatase_core_sf"/>
</dbReference>
<dbReference type="OrthoDB" id="9782218at2"/>
<dbReference type="GO" id="GO:0005737">
    <property type="term" value="C:cytoplasm"/>
    <property type="evidence" value="ECO:0007669"/>
    <property type="project" value="TreeGrafter"/>
</dbReference>
<dbReference type="KEGG" id="ttf:THTE_3779"/>
<evidence type="ECO:0000256" key="2">
    <source>
        <dbReference type="ARBA" id="ARBA00022801"/>
    </source>
</evidence>